<protein>
    <submittedName>
        <fullName evidence="1">Uncharacterized protein</fullName>
    </submittedName>
</protein>
<dbReference type="RefSeq" id="WP_089915327.1">
    <property type="nucleotide sequence ID" value="NZ_FOFV01000004.1"/>
</dbReference>
<evidence type="ECO:0000313" key="2">
    <source>
        <dbReference type="Proteomes" id="UP000199503"/>
    </source>
</evidence>
<dbReference type="STRING" id="65499.SAMN04488000_104408"/>
<dbReference type="EMBL" id="FOFV01000004">
    <property type="protein sequence ID" value="SEQ80337.1"/>
    <property type="molecule type" value="Genomic_DNA"/>
</dbReference>
<keyword evidence="2" id="KW-1185">Reference proteome</keyword>
<name>A0A1H9J0S3_9PSEU</name>
<dbReference type="Proteomes" id="UP000199503">
    <property type="component" value="Unassembled WGS sequence"/>
</dbReference>
<dbReference type="AlphaFoldDB" id="A0A1H9J0S3"/>
<evidence type="ECO:0000313" key="1">
    <source>
        <dbReference type="EMBL" id="SEQ80337.1"/>
    </source>
</evidence>
<organism evidence="1 2">
    <name type="scientific">Lentzea albida</name>
    <dbReference type="NCBI Taxonomy" id="65499"/>
    <lineage>
        <taxon>Bacteria</taxon>
        <taxon>Bacillati</taxon>
        <taxon>Actinomycetota</taxon>
        <taxon>Actinomycetes</taxon>
        <taxon>Pseudonocardiales</taxon>
        <taxon>Pseudonocardiaceae</taxon>
        <taxon>Lentzea</taxon>
    </lineage>
</organism>
<sequence length="172" mass="18810">MIITASDLDARLALSGPPAAQTPPHPFEAECSRVLHGQAPLRQLVLQVLTNSFITAAPGESNELRITRDDNGDRVLDLYSRLTQSPFFANPAENPRLDIRGRDVVEFVCADPSLDIRINQGTEFEVRIAATLLRDLALALQRERTPNPKQQTITVGTVRAAAGPTENFEAAQ</sequence>
<proteinExistence type="predicted"/>
<accession>A0A1H9J0S3</accession>
<reference evidence="2" key="1">
    <citation type="submission" date="2016-10" db="EMBL/GenBank/DDBJ databases">
        <authorList>
            <person name="Varghese N."/>
            <person name="Submissions S."/>
        </authorList>
    </citation>
    <scope>NUCLEOTIDE SEQUENCE [LARGE SCALE GENOMIC DNA]</scope>
    <source>
        <strain evidence="2">DSM 44437</strain>
    </source>
</reference>
<gene>
    <name evidence="1" type="ORF">SAMN04488000_104408</name>
</gene>